<dbReference type="VEuPathDB" id="VectorBase:AMAM000280"/>
<feature type="chain" id="PRO_5008135426" evidence="2">
    <location>
        <begin position="25"/>
        <end position="175"/>
    </location>
</feature>
<dbReference type="EnsemblMetazoa" id="AMAM000280-RA">
    <property type="protein sequence ID" value="AMAM000280-PA"/>
    <property type="gene ID" value="AMAM000280"/>
</dbReference>
<keyword evidence="1" id="KW-0812">Transmembrane</keyword>
<feature type="signal peptide" evidence="2">
    <location>
        <begin position="1"/>
        <end position="24"/>
    </location>
</feature>
<dbReference type="AlphaFoldDB" id="A0A182S5X4"/>
<accession>A0A182S5X4</accession>
<dbReference type="Proteomes" id="UP000075901">
    <property type="component" value="Unassembled WGS sequence"/>
</dbReference>
<keyword evidence="4" id="KW-1185">Reference proteome</keyword>
<feature type="transmembrane region" description="Helical" evidence="1">
    <location>
        <begin position="62"/>
        <end position="83"/>
    </location>
</feature>
<organism evidence="3 4">
    <name type="scientific">Anopheles maculatus</name>
    <dbReference type="NCBI Taxonomy" id="74869"/>
    <lineage>
        <taxon>Eukaryota</taxon>
        <taxon>Metazoa</taxon>
        <taxon>Ecdysozoa</taxon>
        <taxon>Arthropoda</taxon>
        <taxon>Hexapoda</taxon>
        <taxon>Insecta</taxon>
        <taxon>Pterygota</taxon>
        <taxon>Neoptera</taxon>
        <taxon>Endopterygota</taxon>
        <taxon>Diptera</taxon>
        <taxon>Nematocera</taxon>
        <taxon>Culicoidea</taxon>
        <taxon>Culicidae</taxon>
        <taxon>Anophelinae</taxon>
        <taxon>Anopheles</taxon>
        <taxon>Anopheles maculatus group</taxon>
    </lineage>
</organism>
<reference evidence="3" key="2">
    <citation type="submission" date="2020-05" db="UniProtKB">
        <authorList>
            <consortium name="EnsemblMetazoa"/>
        </authorList>
    </citation>
    <scope>IDENTIFICATION</scope>
    <source>
        <strain evidence="3">maculatus3</strain>
    </source>
</reference>
<keyword evidence="1" id="KW-0472">Membrane</keyword>
<proteinExistence type="predicted"/>
<sequence>MELSKRYLWLAAFQLFWFMCLVESYPDGVNLYKDWLRGKNEDDVERMIAEDQFEAPKLCKFYLLWSIAICLQCVEMCLFSVYFRTPSSFTDLGMGEPLEKRTVNRYKNMMLNKDSLDVPLMDDVEQTKEATRYFSPRITPKRSPGAILSWAIPAANRVRVISTNYRPPGINRPAA</sequence>
<evidence type="ECO:0000256" key="1">
    <source>
        <dbReference type="SAM" id="Phobius"/>
    </source>
</evidence>
<evidence type="ECO:0000256" key="2">
    <source>
        <dbReference type="SAM" id="SignalP"/>
    </source>
</evidence>
<keyword evidence="1" id="KW-1133">Transmembrane helix</keyword>
<name>A0A182S5X4_9DIPT</name>
<keyword evidence="2" id="KW-0732">Signal</keyword>
<evidence type="ECO:0000313" key="4">
    <source>
        <dbReference type="Proteomes" id="UP000075901"/>
    </source>
</evidence>
<evidence type="ECO:0000313" key="3">
    <source>
        <dbReference type="EnsemblMetazoa" id="AMAM000280-PA"/>
    </source>
</evidence>
<reference evidence="4" key="1">
    <citation type="submission" date="2013-09" db="EMBL/GenBank/DDBJ databases">
        <title>The Genome Sequence of Anopheles maculatus species B.</title>
        <authorList>
            <consortium name="The Broad Institute Genomics Platform"/>
            <person name="Neafsey D.E."/>
            <person name="Besansky N."/>
            <person name="Howell P."/>
            <person name="Walton C."/>
            <person name="Young S.K."/>
            <person name="Zeng Q."/>
            <person name="Gargeya S."/>
            <person name="Fitzgerald M."/>
            <person name="Haas B."/>
            <person name="Abouelleil A."/>
            <person name="Allen A.W."/>
            <person name="Alvarado L."/>
            <person name="Arachchi H.M."/>
            <person name="Berlin A.M."/>
            <person name="Chapman S.B."/>
            <person name="Gainer-Dewar J."/>
            <person name="Goldberg J."/>
            <person name="Griggs A."/>
            <person name="Gujja S."/>
            <person name="Hansen M."/>
            <person name="Howarth C."/>
            <person name="Imamovic A."/>
            <person name="Ireland A."/>
            <person name="Larimer J."/>
            <person name="McCowan C."/>
            <person name="Murphy C."/>
            <person name="Pearson M."/>
            <person name="Poon T.W."/>
            <person name="Priest M."/>
            <person name="Roberts A."/>
            <person name="Saif S."/>
            <person name="Shea T."/>
            <person name="Sisk P."/>
            <person name="Sykes S."/>
            <person name="Wortman J."/>
            <person name="Nusbaum C."/>
            <person name="Birren B."/>
        </authorList>
    </citation>
    <scope>NUCLEOTIDE SEQUENCE [LARGE SCALE GENOMIC DNA]</scope>
    <source>
        <strain evidence="4">maculatus3</strain>
    </source>
</reference>
<protein>
    <submittedName>
        <fullName evidence="3">Uncharacterized protein</fullName>
    </submittedName>
</protein>